<dbReference type="SUPFAM" id="SSF49785">
    <property type="entry name" value="Galactose-binding domain-like"/>
    <property type="match status" value="1"/>
</dbReference>
<reference evidence="1 2" key="1">
    <citation type="submission" date="2019-02" db="EMBL/GenBank/DDBJ databases">
        <title>Deep-cultivation of Planctomycetes and their phenomic and genomic characterization uncovers novel biology.</title>
        <authorList>
            <person name="Wiegand S."/>
            <person name="Jogler M."/>
            <person name="Boedeker C."/>
            <person name="Pinto D."/>
            <person name="Vollmers J."/>
            <person name="Rivas-Marin E."/>
            <person name="Kohn T."/>
            <person name="Peeters S.H."/>
            <person name="Heuer A."/>
            <person name="Rast P."/>
            <person name="Oberbeckmann S."/>
            <person name="Bunk B."/>
            <person name="Jeske O."/>
            <person name="Meyerdierks A."/>
            <person name="Storesund J.E."/>
            <person name="Kallscheuer N."/>
            <person name="Luecker S."/>
            <person name="Lage O.M."/>
            <person name="Pohl T."/>
            <person name="Merkel B.J."/>
            <person name="Hornburger P."/>
            <person name="Mueller R.-W."/>
            <person name="Bruemmer F."/>
            <person name="Labrenz M."/>
            <person name="Spormann A.M."/>
            <person name="Op Den Camp H."/>
            <person name="Overmann J."/>
            <person name="Amann R."/>
            <person name="Jetten M.S.M."/>
            <person name="Mascher T."/>
            <person name="Medema M.H."/>
            <person name="Devos D.P."/>
            <person name="Kaster A.-K."/>
            <person name="Ovreas L."/>
            <person name="Rohde M."/>
            <person name="Galperin M.Y."/>
            <person name="Jogler C."/>
        </authorList>
    </citation>
    <scope>NUCLEOTIDE SEQUENCE [LARGE SCALE GENOMIC DNA]</scope>
    <source>
        <strain evidence="1 2">Pan14r</strain>
    </source>
</reference>
<dbReference type="EMBL" id="SJPL01000001">
    <property type="protein sequence ID" value="TWT71755.1"/>
    <property type="molecule type" value="Genomic_DNA"/>
</dbReference>
<evidence type="ECO:0000313" key="2">
    <source>
        <dbReference type="Proteomes" id="UP000317238"/>
    </source>
</evidence>
<proteinExistence type="predicted"/>
<dbReference type="InterPro" id="IPR008979">
    <property type="entry name" value="Galactose-bd-like_sf"/>
</dbReference>
<sequence length="894" mass="99961">MFVGWSSSNLADDRLRLGLRRQASSVEFGIMFLRHFRSVSLFAVIAASLTASICRGQSSQGDRFPFVISGFDAEESATDFSMLSPTPAGDDGFVRIVDGHFATESGRLKIWGVNLCFGAIFPTHEDADRVAAHLAKIGINGVRIHHHDTSASPRGLFTEDGRWDPQQVDRLDYFLAKLHDHGIYANLNLHVGRSVSRQLGMPSLGSEHYLMHDKHALHFQPEIQDAFWRFCREYLGHVNPYRKLRRADDPAIAMIEIANENKFSLAGPGALLNAPEPYRSALMDQWNQWLIQKYGQTGTLRNAWASEGAAPSRVLVDSQAWADGDISPWNLSDNNGKSPIRAVVRMDGDDAVLRLVPQAVAAQGWHQQLTGKTFGVTKDSFYRLTFQARSDQPRGVGMNVAKTIEGEWTPLGLVQGLNVRQDWDDFQFRFQAPQTVDEGVRLSFDLGGDKTAIELKNVRLVQGSGSVSVPQGQSLEKANVDLPKFDWSLQSRRDFRQFMLDLEKRFYNEAKQLLREEIGVRVPITTTQANYQPPEITATIADFADMHAYWHHPIFPGRPWDGSNWTVQNETMVAFPFHNQWPRNNLLMRTAWRMHDKPFTFSEWNAGEPGFFAADAIPAAAMIASLQDWDAVFFFNYHSSNGRWDTDAILGYFDLNGQPTKIALTAAFANLYRRGDLSPLEEPVAVSADNADRGGALAMQYRVGMTVDPDAHRAVAVPSVQDLQRPERKRLATPDRSVRWDARSASSAHVLIDTPKTRCAWGLVGGQAYKIGTWDLQFGETERDYAVLVATSRDDRPLESSSSILLTVVANGENQDMGWNDDRTTVGQDWGHGPTVVNGVPAVLSIPADQTARRLYALDAKGRRVRTISGKSSGTMLRFEIGPQYKTLFYELSE</sequence>
<protein>
    <recommendedName>
        <fullName evidence="3">Carbohydrate binding domain protein</fullName>
    </recommendedName>
</protein>
<gene>
    <name evidence="1" type="ORF">Pan14r_40710</name>
</gene>
<dbReference type="SUPFAM" id="SSF51445">
    <property type="entry name" value="(Trans)glycosidases"/>
    <property type="match status" value="1"/>
</dbReference>
<keyword evidence="2" id="KW-1185">Reference proteome</keyword>
<comment type="caution">
    <text evidence="1">The sequence shown here is derived from an EMBL/GenBank/DDBJ whole genome shotgun (WGS) entry which is preliminary data.</text>
</comment>
<dbReference type="RefSeq" id="WP_146439990.1">
    <property type="nucleotide sequence ID" value="NZ_SJPL01000001.1"/>
</dbReference>
<dbReference type="AlphaFoldDB" id="A0A5C5YBP6"/>
<dbReference type="Gene3D" id="3.20.20.80">
    <property type="entry name" value="Glycosidases"/>
    <property type="match status" value="2"/>
</dbReference>
<organism evidence="1 2">
    <name type="scientific">Crateriforma conspicua</name>
    <dbReference type="NCBI Taxonomy" id="2527996"/>
    <lineage>
        <taxon>Bacteria</taxon>
        <taxon>Pseudomonadati</taxon>
        <taxon>Planctomycetota</taxon>
        <taxon>Planctomycetia</taxon>
        <taxon>Planctomycetales</taxon>
        <taxon>Planctomycetaceae</taxon>
        <taxon>Crateriforma</taxon>
    </lineage>
</organism>
<evidence type="ECO:0008006" key="3">
    <source>
        <dbReference type="Google" id="ProtNLM"/>
    </source>
</evidence>
<accession>A0A5C5YBP6</accession>
<dbReference type="InterPro" id="IPR017853">
    <property type="entry name" value="GH"/>
</dbReference>
<dbReference type="Proteomes" id="UP000317238">
    <property type="component" value="Unassembled WGS sequence"/>
</dbReference>
<name>A0A5C5YBP6_9PLAN</name>
<dbReference type="Gene3D" id="2.60.120.260">
    <property type="entry name" value="Galactose-binding domain-like"/>
    <property type="match status" value="1"/>
</dbReference>
<dbReference type="OrthoDB" id="9771116at2"/>
<evidence type="ECO:0000313" key="1">
    <source>
        <dbReference type="EMBL" id="TWT71755.1"/>
    </source>
</evidence>